<dbReference type="GO" id="GO:0016504">
    <property type="term" value="F:peptidase activator activity"/>
    <property type="evidence" value="ECO:0007669"/>
    <property type="project" value="InterPro"/>
</dbReference>
<evidence type="ECO:0008006" key="6">
    <source>
        <dbReference type="Google" id="ProtNLM"/>
    </source>
</evidence>
<evidence type="ECO:0000256" key="1">
    <source>
        <dbReference type="ARBA" id="ARBA00004324"/>
    </source>
</evidence>
<evidence type="ECO:0000313" key="5">
    <source>
        <dbReference type="Proteomes" id="UP001385951"/>
    </source>
</evidence>
<accession>A0AAW0GL98</accession>
<comment type="caution">
    <text evidence="4">The sequence shown here is derived from an EMBL/GenBank/DDBJ whole genome shotgun (WGS) entry which is preliminary data.</text>
</comment>
<dbReference type="InterPro" id="IPR021843">
    <property type="entry name" value="PSME4_C"/>
</dbReference>
<feature type="domain" description="Proteasome activator complex subunit 4-like HEAT repeat-like" evidence="3">
    <location>
        <begin position="210"/>
        <end position="399"/>
    </location>
</feature>
<organism evidence="4 5">
    <name type="scientific">Cerrena zonata</name>
    <dbReference type="NCBI Taxonomy" id="2478898"/>
    <lineage>
        <taxon>Eukaryota</taxon>
        <taxon>Fungi</taxon>
        <taxon>Dikarya</taxon>
        <taxon>Basidiomycota</taxon>
        <taxon>Agaricomycotina</taxon>
        <taxon>Agaricomycetes</taxon>
        <taxon>Polyporales</taxon>
        <taxon>Cerrenaceae</taxon>
        <taxon>Cerrena</taxon>
    </lineage>
</organism>
<dbReference type="PANTHER" id="PTHR32170">
    <property type="entry name" value="PROTEASOME ACTIVATOR COMPLEX SUBUNIT 4"/>
    <property type="match status" value="1"/>
</dbReference>
<name>A0AAW0GL98_9APHY</name>
<evidence type="ECO:0000313" key="4">
    <source>
        <dbReference type="EMBL" id="KAK7694363.1"/>
    </source>
</evidence>
<dbReference type="EMBL" id="JASBNA010000002">
    <property type="protein sequence ID" value="KAK7694363.1"/>
    <property type="molecule type" value="Genomic_DNA"/>
</dbReference>
<evidence type="ECO:0000259" key="3">
    <source>
        <dbReference type="Pfam" id="PF23096"/>
    </source>
</evidence>
<dbReference type="InterPro" id="IPR035309">
    <property type="entry name" value="PSME4"/>
</dbReference>
<dbReference type="GO" id="GO:0010499">
    <property type="term" value="P:proteasomal ubiquitin-independent protein catabolic process"/>
    <property type="evidence" value="ECO:0007669"/>
    <property type="project" value="TreeGrafter"/>
</dbReference>
<dbReference type="Gene3D" id="1.25.10.10">
    <property type="entry name" value="Leucine-rich Repeat Variant"/>
    <property type="match status" value="1"/>
</dbReference>
<dbReference type="AlphaFoldDB" id="A0AAW0GL98"/>
<dbReference type="GO" id="GO:0070628">
    <property type="term" value="F:proteasome binding"/>
    <property type="evidence" value="ECO:0007669"/>
    <property type="project" value="InterPro"/>
</dbReference>
<evidence type="ECO:0000259" key="2">
    <source>
        <dbReference type="Pfam" id="PF11919"/>
    </source>
</evidence>
<sequence>MYIHKCECIAGVNRSIGITSLSEPSYALYDITSPLLDEACRNLKACLSDVVDDPSIVAATRKQRIQRVELWNEGVKRTTDMIVKIGQTSSTHWKYSIIAVRCLRTLLRRDSPPSREHVQLFLDKMHDSNSTMRYYALRAIMKVSRFIKIRSLSHTPENMIMEQNDNPLRQQVPVTDPSEGFTQKFMEDYRIPLDLQKARAQPLIRDKILSGWLAWEDTYTAYLAPQPDVHALLPWASDCQDIVDLLRENSQKSEFWEKVSVHFSSENNSDVILQDNVSAVKSILQLLGDEPFSVLRPIIEKLLKKDDKNKQRGAAEFMAAIIGASKHWPADNQAKFWDWLQPHIGKILDQKSNDTLPIWGSFLEYIFCNRDPRRVQPIVDQLMNELRTVDFHAESTFDIVKILSFFQSFYQYTGWKSTAWVEEALTIYWPQLSSDHDDVLAYVSDLLSFTSKVMWSPTYSLRTPEVVVRESRTAPLESDLMGTRGVFHEGRVQELAEKFAVWRDQRLPGARAFQSTYDRVGIMVCRWLFQSIHDTNAVKIFDYIMPLLPEIFRFTEINDNNDLAQRSKLLLIRMCGVTPPKPLVSPILSAIFNAIQTSPSWRVRLKVLPLVQIFYFRQAPVISDIKIVEMMEVVCRCLDDEIVEVREMAATTLSGILRVSPRRSVLALKDRFIRLAKHSKLPEKSSPVYQVALRQRHAAVLGICALIDSYPYTIESWMPGLMTEVLVLYTYDPIPISGTVRKCASNFRMTHQDTWHEDQKKFTDEQLSALSTLLTGSSYYA</sequence>
<dbReference type="InterPro" id="IPR011989">
    <property type="entry name" value="ARM-like"/>
</dbReference>
<comment type="subcellular location">
    <subcellularLocation>
        <location evidence="1">Nucleus speckle</location>
    </subcellularLocation>
</comment>
<dbReference type="Proteomes" id="UP001385951">
    <property type="component" value="Unassembled WGS sequence"/>
</dbReference>
<protein>
    <recommendedName>
        <fullName evidence="6">Proteasome activator complex subunit 4 C-terminal domain-containing protein</fullName>
    </recommendedName>
</protein>
<dbReference type="PANTHER" id="PTHR32170:SF3">
    <property type="entry name" value="PROTEASOME ACTIVATOR COMPLEX SUBUNIT 4"/>
    <property type="match status" value="1"/>
</dbReference>
<dbReference type="GO" id="GO:0016607">
    <property type="term" value="C:nuclear speck"/>
    <property type="evidence" value="ECO:0007669"/>
    <property type="project" value="UniProtKB-SubCell"/>
</dbReference>
<dbReference type="Pfam" id="PF11919">
    <property type="entry name" value="PSME4_C"/>
    <property type="match status" value="1"/>
</dbReference>
<dbReference type="InterPro" id="IPR055455">
    <property type="entry name" value="HEAT_PSME4"/>
</dbReference>
<dbReference type="SUPFAM" id="SSF48371">
    <property type="entry name" value="ARM repeat"/>
    <property type="match status" value="1"/>
</dbReference>
<keyword evidence="5" id="KW-1185">Reference proteome</keyword>
<dbReference type="InterPro" id="IPR016024">
    <property type="entry name" value="ARM-type_fold"/>
</dbReference>
<dbReference type="Pfam" id="PF23096">
    <property type="entry name" value="HEAT_PSME4"/>
    <property type="match status" value="1"/>
</dbReference>
<gene>
    <name evidence="4" type="ORF">QCA50_001549</name>
</gene>
<proteinExistence type="predicted"/>
<dbReference type="GO" id="GO:0005829">
    <property type="term" value="C:cytosol"/>
    <property type="evidence" value="ECO:0007669"/>
    <property type="project" value="TreeGrafter"/>
</dbReference>
<reference evidence="4 5" key="1">
    <citation type="submission" date="2022-09" db="EMBL/GenBank/DDBJ databases">
        <authorList>
            <person name="Palmer J.M."/>
        </authorList>
    </citation>
    <scope>NUCLEOTIDE SEQUENCE [LARGE SCALE GENOMIC DNA]</scope>
    <source>
        <strain evidence="4 5">DSM 7382</strain>
    </source>
</reference>
<feature type="domain" description="Proteasome activator complex subunit 4 C-terminal" evidence="2">
    <location>
        <begin position="694"/>
        <end position="781"/>
    </location>
</feature>